<dbReference type="Proteomes" id="UP000887116">
    <property type="component" value="Unassembled WGS sequence"/>
</dbReference>
<gene>
    <name evidence="2" type="primary">AVEN_109535_1</name>
    <name evidence="2" type="ORF">TNCT_90671</name>
</gene>
<feature type="transmembrane region" description="Helical" evidence="1">
    <location>
        <begin position="283"/>
        <end position="302"/>
    </location>
</feature>
<proteinExistence type="predicted"/>
<evidence type="ECO:0000313" key="2">
    <source>
        <dbReference type="EMBL" id="GFR33732.1"/>
    </source>
</evidence>
<feature type="transmembrane region" description="Helical" evidence="1">
    <location>
        <begin position="39"/>
        <end position="61"/>
    </location>
</feature>
<accession>A0A8X6M6E6</accession>
<comment type="caution">
    <text evidence="2">The sequence shown here is derived from an EMBL/GenBank/DDBJ whole genome shotgun (WGS) entry which is preliminary data.</text>
</comment>
<feature type="transmembrane region" description="Helical" evidence="1">
    <location>
        <begin position="253"/>
        <end position="271"/>
    </location>
</feature>
<dbReference type="AlphaFoldDB" id="A0A8X6M6E6"/>
<feature type="transmembrane region" description="Helical" evidence="1">
    <location>
        <begin position="364"/>
        <end position="384"/>
    </location>
</feature>
<reference evidence="2" key="1">
    <citation type="submission" date="2020-07" db="EMBL/GenBank/DDBJ databases">
        <title>Multicomponent nature underlies the extraordinary mechanical properties of spider dragline silk.</title>
        <authorList>
            <person name="Kono N."/>
            <person name="Nakamura H."/>
            <person name="Mori M."/>
            <person name="Yoshida Y."/>
            <person name="Ohtoshi R."/>
            <person name="Malay A.D."/>
            <person name="Moran D.A.P."/>
            <person name="Tomita M."/>
            <person name="Numata K."/>
            <person name="Arakawa K."/>
        </authorList>
    </citation>
    <scope>NUCLEOTIDE SEQUENCE</scope>
</reference>
<keyword evidence="1" id="KW-0812">Transmembrane</keyword>
<sequence>MKVLKEFEIILKSFTWTGVIFPSVEAKKRKTKVFDKLKIILKSLSETAFVSFTVFTIFQGINGRVESAISFKVTTITLNTLLLILRLSVLRDKKRILKTLVRLQGFGNRREKGIPFPFQKYSLLACGICILFPVSLIAGTAIQILINLDEYLPMMYIDAHNMTTHSKFFYGFFLVLHSIAYVIHYLMFPGMVMILLSFVYLFFIKSFYQQLESIQFRLLQNFSRQEVSRALMAFSLAKKIHRDIEETFSFKTFLAYVQTFGNILQVVCMITTDYLSEEKTMQILFSFTIFFWTIGGFVLLTICGTQVAKIEVIVKDIRQEVISKNYGKKPEGQNELACLNLYDACSSLELRFTAWGMFEVDKKLFLTISGVLVTYGVLFATEVARV</sequence>
<organism evidence="2 3">
    <name type="scientific">Trichonephila clavata</name>
    <name type="common">Joro spider</name>
    <name type="synonym">Nephila clavata</name>
    <dbReference type="NCBI Taxonomy" id="2740835"/>
    <lineage>
        <taxon>Eukaryota</taxon>
        <taxon>Metazoa</taxon>
        <taxon>Ecdysozoa</taxon>
        <taxon>Arthropoda</taxon>
        <taxon>Chelicerata</taxon>
        <taxon>Arachnida</taxon>
        <taxon>Araneae</taxon>
        <taxon>Araneomorphae</taxon>
        <taxon>Entelegynae</taxon>
        <taxon>Araneoidea</taxon>
        <taxon>Nephilidae</taxon>
        <taxon>Trichonephila</taxon>
    </lineage>
</organism>
<keyword evidence="1" id="KW-1133">Transmembrane helix</keyword>
<feature type="transmembrane region" description="Helical" evidence="1">
    <location>
        <begin position="121"/>
        <end position="148"/>
    </location>
</feature>
<keyword evidence="3" id="KW-1185">Reference proteome</keyword>
<feature type="transmembrane region" description="Helical" evidence="1">
    <location>
        <begin position="191"/>
        <end position="208"/>
    </location>
</feature>
<dbReference type="EMBL" id="BMAO01029720">
    <property type="protein sequence ID" value="GFR33732.1"/>
    <property type="molecule type" value="Genomic_DNA"/>
</dbReference>
<dbReference type="OrthoDB" id="6419492at2759"/>
<feature type="transmembrane region" description="Helical" evidence="1">
    <location>
        <begin position="67"/>
        <end position="89"/>
    </location>
</feature>
<evidence type="ECO:0008006" key="4">
    <source>
        <dbReference type="Google" id="ProtNLM"/>
    </source>
</evidence>
<evidence type="ECO:0000256" key="1">
    <source>
        <dbReference type="SAM" id="Phobius"/>
    </source>
</evidence>
<protein>
    <recommendedName>
        <fullName evidence="4">Gustatory receptor</fullName>
    </recommendedName>
</protein>
<name>A0A8X6M6E6_TRICU</name>
<evidence type="ECO:0000313" key="3">
    <source>
        <dbReference type="Proteomes" id="UP000887116"/>
    </source>
</evidence>
<keyword evidence="1" id="KW-0472">Membrane</keyword>